<dbReference type="PANTHER" id="PTHR11915">
    <property type="entry name" value="SPECTRIN/FILAMIN RELATED CYTOSKELETAL PROTEIN"/>
    <property type="match status" value="1"/>
</dbReference>
<feature type="region of interest" description="Disordered" evidence="4">
    <location>
        <begin position="1"/>
        <end position="23"/>
    </location>
</feature>
<dbReference type="eggNOG" id="KOG0517">
    <property type="taxonomic scope" value="Eukaryota"/>
</dbReference>
<dbReference type="InterPro" id="IPR018159">
    <property type="entry name" value="Spectrin/alpha-actinin"/>
</dbReference>
<dbReference type="EMBL" id="KB600990">
    <property type="protein sequence ID" value="EMP24450.1"/>
    <property type="molecule type" value="Genomic_DNA"/>
</dbReference>
<dbReference type="GO" id="GO:0003779">
    <property type="term" value="F:actin binding"/>
    <property type="evidence" value="ECO:0007669"/>
    <property type="project" value="UniProtKB-KW"/>
</dbReference>
<organism evidence="6 7">
    <name type="scientific">Chelonia mydas</name>
    <name type="common">Green sea-turtle</name>
    <name type="synonym">Chelonia agassizi</name>
    <dbReference type="NCBI Taxonomy" id="8469"/>
    <lineage>
        <taxon>Eukaryota</taxon>
        <taxon>Metazoa</taxon>
        <taxon>Chordata</taxon>
        <taxon>Craniata</taxon>
        <taxon>Vertebrata</taxon>
        <taxon>Euteleostomi</taxon>
        <taxon>Archelosauria</taxon>
        <taxon>Testudinata</taxon>
        <taxon>Testudines</taxon>
        <taxon>Cryptodira</taxon>
        <taxon>Durocryptodira</taxon>
        <taxon>Americhelydia</taxon>
        <taxon>Chelonioidea</taxon>
        <taxon>Cheloniidae</taxon>
        <taxon>Chelonia</taxon>
    </lineage>
</organism>
<dbReference type="STRING" id="8469.M7ANW7"/>
<dbReference type="SUPFAM" id="SSF47576">
    <property type="entry name" value="Calponin-homology domain, CH-domain"/>
    <property type="match status" value="1"/>
</dbReference>
<evidence type="ECO:0000313" key="6">
    <source>
        <dbReference type="EMBL" id="EMP24450.1"/>
    </source>
</evidence>
<reference evidence="7" key="1">
    <citation type="journal article" date="2013" name="Nat. Genet.">
        <title>The draft genomes of soft-shell turtle and green sea turtle yield insights into the development and evolution of the turtle-specific body plan.</title>
        <authorList>
            <person name="Wang Z."/>
            <person name="Pascual-Anaya J."/>
            <person name="Zadissa A."/>
            <person name="Li W."/>
            <person name="Niimura Y."/>
            <person name="Huang Z."/>
            <person name="Li C."/>
            <person name="White S."/>
            <person name="Xiong Z."/>
            <person name="Fang D."/>
            <person name="Wang B."/>
            <person name="Ming Y."/>
            <person name="Chen Y."/>
            <person name="Zheng Y."/>
            <person name="Kuraku S."/>
            <person name="Pignatelli M."/>
            <person name="Herrero J."/>
            <person name="Beal K."/>
            <person name="Nozawa M."/>
            <person name="Li Q."/>
            <person name="Wang J."/>
            <person name="Zhang H."/>
            <person name="Yu L."/>
            <person name="Shigenobu S."/>
            <person name="Wang J."/>
            <person name="Liu J."/>
            <person name="Flicek P."/>
            <person name="Searle S."/>
            <person name="Wang J."/>
            <person name="Kuratani S."/>
            <person name="Yin Y."/>
            <person name="Aken B."/>
            <person name="Zhang G."/>
            <person name="Irie N."/>
        </authorList>
    </citation>
    <scope>NUCLEOTIDE SEQUENCE [LARGE SCALE GENOMIC DNA]</scope>
</reference>
<evidence type="ECO:0000256" key="4">
    <source>
        <dbReference type="SAM" id="MobiDB-lite"/>
    </source>
</evidence>
<keyword evidence="7" id="KW-1185">Reference proteome</keyword>
<dbReference type="Gene3D" id="1.20.58.60">
    <property type="match status" value="6"/>
</dbReference>
<dbReference type="Proteomes" id="UP000031443">
    <property type="component" value="Unassembled WGS sequence"/>
</dbReference>
<dbReference type="SUPFAM" id="SSF46966">
    <property type="entry name" value="Spectrin repeat"/>
    <property type="match status" value="5"/>
</dbReference>
<evidence type="ECO:0000256" key="1">
    <source>
        <dbReference type="ARBA" id="ARBA00022737"/>
    </source>
</evidence>
<protein>
    <submittedName>
        <fullName evidence="6">Spectrin beta chain, brain 3</fullName>
    </submittedName>
</protein>
<dbReference type="AlphaFoldDB" id="M7ANW7"/>
<feature type="domain" description="Calponin-homology (CH)" evidence="5">
    <location>
        <begin position="54"/>
        <end position="170"/>
    </location>
</feature>
<name>M7ANW7_CHEMY</name>
<dbReference type="PROSITE" id="PS00019">
    <property type="entry name" value="ACTININ_1"/>
    <property type="match status" value="1"/>
</dbReference>
<keyword evidence="1" id="KW-0677">Repeat</keyword>
<keyword evidence="2" id="KW-0009">Actin-binding</keyword>
<evidence type="ECO:0000313" key="7">
    <source>
        <dbReference type="Proteomes" id="UP000031443"/>
    </source>
</evidence>
<feature type="coiled-coil region" evidence="3">
    <location>
        <begin position="394"/>
        <end position="421"/>
    </location>
</feature>
<evidence type="ECO:0000259" key="5">
    <source>
        <dbReference type="PROSITE" id="PS50021"/>
    </source>
</evidence>
<feature type="coiled-coil region" evidence="3">
    <location>
        <begin position="630"/>
        <end position="680"/>
    </location>
</feature>
<dbReference type="InterPro" id="IPR001589">
    <property type="entry name" value="Actinin_actin-bd_CS"/>
</dbReference>
<accession>M7ANW7</accession>
<evidence type="ECO:0000256" key="2">
    <source>
        <dbReference type="ARBA" id="ARBA00023203"/>
    </source>
</evidence>
<feature type="compositionally biased region" description="Polar residues" evidence="4">
    <location>
        <begin position="12"/>
        <end position="23"/>
    </location>
</feature>
<dbReference type="Pfam" id="PF00435">
    <property type="entry name" value="Spectrin"/>
    <property type="match status" value="4"/>
</dbReference>
<dbReference type="InterPro" id="IPR001715">
    <property type="entry name" value="CH_dom"/>
</dbReference>
<keyword evidence="3" id="KW-0175">Coiled coil</keyword>
<dbReference type="CDD" id="cd00176">
    <property type="entry name" value="SPEC"/>
    <property type="match status" value="3"/>
</dbReference>
<proteinExistence type="predicted"/>
<evidence type="ECO:0000256" key="3">
    <source>
        <dbReference type="SAM" id="Coils"/>
    </source>
</evidence>
<dbReference type="SMART" id="SM00150">
    <property type="entry name" value="SPEC"/>
    <property type="match status" value="6"/>
</dbReference>
<gene>
    <name evidence="6" type="ORF">UY3_18493</name>
</gene>
<sequence length="1074" mass="120353">MADGAAELDNMEIQSQNNNTRWENTDNQVWEDTAATAKLFECSRIKALADEREAVQKKTFTKWVNSHLARVSCRISDLYADLRDGYMLTKLLEVLSGEQLDNFGYDLPAVEAAMKKHEAIEADVSSYEERIQVVAELALALEAEGYYDVRRISAQKGSILRQWGLLTELVGARRARLEQSLALQTIFQDMVSMIGWMEEMQASRAFPACGEGPVPRGRAQAADGLFSVSGEPRWNRVVELVEQRKDHLSSVLRIQNYLLECTEIKAQIREKRRAVEASQCSTGDLGGVLALQRKLSTMEAALVVLEPKLLELQQEGEALATSHPAHALAVLLHFEEISEEWEALKSTLQGCEDSLSVASRLQQFIQDLDNFLTWLVKTQAAVASEELPSNLAGAERLLSQHVALKEEIDRYEEDYTTIQEASDLLALEEADVPFLSLQQWLQKLDVGWNKLLQMWESRRGALVQAHVFHLFLRDVQQAEACLYSQESTLAHVELPTTVEAVEKAIKKHKDFVTTMELSMPKTTLALQAGESLVRQGSPYSERAQEEMAELRAKSHRNFQLAQERMQQLNDHLGLQRFLQNCHEEGRQLIEEKPELAGSVRKQLEEIRQCWAELESTSQARARQLFEASKAEQLVQSYADLDKRLVNMEGQLQAVDAGASLATVNHQLKKLQATMESQMEEWYKEAGQLQAQLASLPLEPASKEAVDEKQNAVGTRIVRLIEPLKERRRILLASKEVHQVCRDLEDEISWVQDRLPLATLRDPGSSLQAVQQFIKKNQVRQLQEGAAQLRTVYAGENADAIVTKEQDVMRAWKELLSSCEACRLQITTTTEKMRFTSMVRDLISWMEGIICQISTSEKPSLVVPGPVHRGPGYGVHRPLADTRISLQIKGQLEKLLAKKEELTEKWDKHWEWLQQSRVWAPAEQGSRPLGAISPGSPTPSVQGRAALAQGEGLMVEQPQRSCSFVASSVVPLHVPPTSSGTVRVIVQHPETVGSGPQLFQTFTVHRSPVTRIMLSEKHLISVCADNNHVRTWTVTRFRGMISTQPGSTPLASFKILSLEDIDGHAGCSCGTDIGG</sequence>
<dbReference type="PROSITE" id="PS50021">
    <property type="entry name" value="CH"/>
    <property type="match status" value="1"/>
</dbReference>
<dbReference type="InterPro" id="IPR036872">
    <property type="entry name" value="CH_dom_sf"/>
</dbReference>
<dbReference type="InterPro" id="IPR002017">
    <property type="entry name" value="Spectrin_repeat"/>
</dbReference>